<proteinExistence type="predicted"/>
<sequence>MGKHNAQLNSEAQNEAANQLRLAMQTAEVKPGSRRARREAERAAAKTQEHARKNLQNAALADGSSTAMLEVLPQGVTDPTHSALSTNKVFAEYMNENLVTSQAFETQMLVKPGLFQNARAIVVALVAATSIFSIAAAAYSFDHAAMSEAAVSASVNPDLSNTRAVEKISYKVVADGKTTTHSAFSGMTIAKALENAEVQLGKNDAVSLPLSAKIAEGMIVKIARIKYETFTEEFVDKFVNKDEADASLPKGEKKIVTPGVDGKGTRTFTVKYRDGKEISRDIVAEAITAVRVDQVTKIGTKEAQSADREIAAPPSGPAPSPGSARAIAQQMVNARGWDAAQFSCLDALWQRESGWNAHAMNRSSGAYGIPQSLPGSKMASAGADWQTNPETQIRWGLGYIQGRYGSPCGAWGHSKARGWY</sequence>
<dbReference type="Gene3D" id="1.10.530.10">
    <property type="match status" value="1"/>
</dbReference>
<keyword evidence="1" id="KW-0732">Signal</keyword>
<feature type="region of interest" description="Disordered" evidence="2">
    <location>
        <begin position="301"/>
        <end position="323"/>
    </location>
</feature>
<name>A0ABU1T390_9ACTO</name>
<feature type="domain" description="G5" evidence="4">
    <location>
        <begin position="222"/>
        <end position="302"/>
    </location>
</feature>
<dbReference type="RefSeq" id="WP_309956846.1">
    <property type="nucleotide sequence ID" value="NZ_JAVDUJ010000001.1"/>
</dbReference>
<keyword evidence="6" id="KW-1185">Reference proteome</keyword>
<evidence type="ECO:0000259" key="4">
    <source>
        <dbReference type="PROSITE" id="PS51109"/>
    </source>
</evidence>
<keyword evidence="3" id="KW-1133">Transmembrane helix</keyword>
<evidence type="ECO:0000313" key="6">
    <source>
        <dbReference type="Proteomes" id="UP001266099"/>
    </source>
</evidence>
<evidence type="ECO:0000256" key="1">
    <source>
        <dbReference type="ARBA" id="ARBA00022729"/>
    </source>
</evidence>
<dbReference type="Pfam" id="PF07501">
    <property type="entry name" value="G5"/>
    <property type="match status" value="1"/>
</dbReference>
<dbReference type="PROSITE" id="PS51109">
    <property type="entry name" value="G5"/>
    <property type="match status" value="1"/>
</dbReference>
<accession>A0ABU1T390</accession>
<dbReference type="Proteomes" id="UP001266099">
    <property type="component" value="Unassembled WGS sequence"/>
</dbReference>
<reference evidence="5 6" key="1">
    <citation type="submission" date="2023-07" db="EMBL/GenBank/DDBJ databases">
        <title>Sequencing the genomes of 1000 actinobacteria strains.</title>
        <authorList>
            <person name="Klenk H.-P."/>
        </authorList>
    </citation>
    <scope>NUCLEOTIDE SEQUENCE [LARGE SCALE GENOMIC DNA]</scope>
    <source>
        <strain evidence="5 6">DSM 15539</strain>
    </source>
</reference>
<evidence type="ECO:0000256" key="3">
    <source>
        <dbReference type="SAM" id="Phobius"/>
    </source>
</evidence>
<protein>
    <recommendedName>
        <fullName evidence="4">G5 domain-containing protein</fullName>
    </recommendedName>
</protein>
<evidence type="ECO:0000313" key="5">
    <source>
        <dbReference type="EMBL" id="MDR6939843.1"/>
    </source>
</evidence>
<feature type="transmembrane region" description="Helical" evidence="3">
    <location>
        <begin position="120"/>
        <end position="141"/>
    </location>
</feature>
<gene>
    <name evidence="5" type="ORF">J2S36_001386</name>
</gene>
<dbReference type="InterPro" id="IPR011098">
    <property type="entry name" value="G5_dom"/>
</dbReference>
<organism evidence="5 6">
    <name type="scientific">Arcanobacterium hippocoleae</name>
    <dbReference type="NCBI Taxonomy" id="149017"/>
    <lineage>
        <taxon>Bacteria</taxon>
        <taxon>Bacillati</taxon>
        <taxon>Actinomycetota</taxon>
        <taxon>Actinomycetes</taxon>
        <taxon>Actinomycetales</taxon>
        <taxon>Actinomycetaceae</taxon>
        <taxon>Arcanobacterium</taxon>
    </lineage>
</organism>
<keyword evidence="3" id="KW-0472">Membrane</keyword>
<dbReference type="Pfam" id="PF03990">
    <property type="entry name" value="DUF348"/>
    <property type="match status" value="1"/>
</dbReference>
<keyword evidence="3" id="KW-0812">Transmembrane</keyword>
<comment type="caution">
    <text evidence="5">The sequence shown here is derived from an EMBL/GenBank/DDBJ whole genome shotgun (WGS) entry which is preliminary data.</text>
</comment>
<dbReference type="Gene3D" id="2.20.230.10">
    <property type="entry name" value="Resuscitation-promoting factor rpfb"/>
    <property type="match status" value="1"/>
</dbReference>
<dbReference type="SMART" id="SM01208">
    <property type="entry name" value="G5"/>
    <property type="match status" value="1"/>
</dbReference>
<evidence type="ECO:0000256" key="2">
    <source>
        <dbReference type="SAM" id="MobiDB-lite"/>
    </source>
</evidence>
<dbReference type="EMBL" id="JAVDUJ010000001">
    <property type="protein sequence ID" value="MDR6939843.1"/>
    <property type="molecule type" value="Genomic_DNA"/>
</dbReference>
<dbReference type="SUPFAM" id="SSF53955">
    <property type="entry name" value="Lysozyme-like"/>
    <property type="match status" value="1"/>
</dbReference>
<dbReference type="InterPro" id="IPR007137">
    <property type="entry name" value="DUF348"/>
</dbReference>
<dbReference type="InterPro" id="IPR023346">
    <property type="entry name" value="Lysozyme-like_dom_sf"/>
</dbReference>